<dbReference type="InterPro" id="IPR029071">
    <property type="entry name" value="Ubiquitin-like_domsf"/>
</dbReference>
<evidence type="ECO:0008006" key="3">
    <source>
        <dbReference type="Google" id="ProtNLM"/>
    </source>
</evidence>
<gene>
    <name evidence="1" type="ORF">RJT34_15349</name>
</gene>
<accession>A0AAN9JUL2</accession>
<evidence type="ECO:0000313" key="2">
    <source>
        <dbReference type="Proteomes" id="UP001359559"/>
    </source>
</evidence>
<sequence>MSESNHKQIEIRALTGESITVPITPTTTIQHLKLVLNHSFPPATNSPNFHLFFKAHSPSFSLTLHFHHQFLNNLILLTLSFRARNCDCTL</sequence>
<proteinExistence type="predicted"/>
<dbReference type="EMBL" id="JAYKXN010000003">
    <property type="protein sequence ID" value="KAK7304222.1"/>
    <property type="molecule type" value="Genomic_DNA"/>
</dbReference>
<protein>
    <recommendedName>
        <fullName evidence="3">Ubiquitin-like domain-containing protein</fullName>
    </recommendedName>
</protein>
<dbReference type="AlphaFoldDB" id="A0AAN9JUL2"/>
<evidence type="ECO:0000313" key="1">
    <source>
        <dbReference type="EMBL" id="KAK7304222.1"/>
    </source>
</evidence>
<dbReference type="SUPFAM" id="SSF54236">
    <property type="entry name" value="Ubiquitin-like"/>
    <property type="match status" value="1"/>
</dbReference>
<reference evidence="1 2" key="1">
    <citation type="submission" date="2024-01" db="EMBL/GenBank/DDBJ databases">
        <title>The genomes of 5 underutilized Papilionoideae crops provide insights into root nodulation and disease resistance.</title>
        <authorList>
            <person name="Yuan L."/>
        </authorList>
    </citation>
    <scope>NUCLEOTIDE SEQUENCE [LARGE SCALE GENOMIC DNA]</scope>
    <source>
        <strain evidence="1">LY-2023</strain>
        <tissue evidence="1">Leaf</tissue>
    </source>
</reference>
<dbReference type="Proteomes" id="UP001359559">
    <property type="component" value="Unassembled WGS sequence"/>
</dbReference>
<name>A0AAN9JUL2_CLITE</name>
<comment type="caution">
    <text evidence="1">The sequence shown here is derived from an EMBL/GenBank/DDBJ whole genome shotgun (WGS) entry which is preliminary data.</text>
</comment>
<keyword evidence="2" id="KW-1185">Reference proteome</keyword>
<organism evidence="1 2">
    <name type="scientific">Clitoria ternatea</name>
    <name type="common">Butterfly pea</name>
    <dbReference type="NCBI Taxonomy" id="43366"/>
    <lineage>
        <taxon>Eukaryota</taxon>
        <taxon>Viridiplantae</taxon>
        <taxon>Streptophyta</taxon>
        <taxon>Embryophyta</taxon>
        <taxon>Tracheophyta</taxon>
        <taxon>Spermatophyta</taxon>
        <taxon>Magnoliopsida</taxon>
        <taxon>eudicotyledons</taxon>
        <taxon>Gunneridae</taxon>
        <taxon>Pentapetalae</taxon>
        <taxon>rosids</taxon>
        <taxon>fabids</taxon>
        <taxon>Fabales</taxon>
        <taxon>Fabaceae</taxon>
        <taxon>Papilionoideae</taxon>
        <taxon>50 kb inversion clade</taxon>
        <taxon>NPAAA clade</taxon>
        <taxon>indigoferoid/millettioid clade</taxon>
        <taxon>Phaseoleae</taxon>
        <taxon>Clitoria</taxon>
    </lineage>
</organism>